<dbReference type="AlphaFoldDB" id="A0AAV3RMT6"/>
<dbReference type="PANTHER" id="PTHR48475">
    <property type="entry name" value="RIBONUCLEASE H"/>
    <property type="match status" value="1"/>
</dbReference>
<dbReference type="PANTHER" id="PTHR48475:SF2">
    <property type="entry name" value="RIBONUCLEASE H"/>
    <property type="match status" value="1"/>
</dbReference>
<dbReference type="EMBL" id="BAABME010010160">
    <property type="protein sequence ID" value="GAA0176480.1"/>
    <property type="molecule type" value="Genomic_DNA"/>
</dbReference>
<name>A0AAV3RMT6_LITER</name>
<proteinExistence type="predicted"/>
<dbReference type="Gene3D" id="3.30.420.10">
    <property type="entry name" value="Ribonuclease H-like superfamily/Ribonuclease H"/>
    <property type="match status" value="1"/>
</dbReference>
<reference evidence="1 2" key="1">
    <citation type="submission" date="2024-01" db="EMBL/GenBank/DDBJ databases">
        <title>The complete chloroplast genome sequence of Lithospermum erythrorhizon: insights into the phylogenetic relationship among Boraginaceae species and the maternal lineages of purple gromwells.</title>
        <authorList>
            <person name="Okada T."/>
            <person name="Watanabe K."/>
        </authorList>
    </citation>
    <scope>NUCLEOTIDE SEQUENCE [LARGE SCALE GENOMIC DNA]</scope>
</reference>
<sequence length="182" mass="21055">MKSNIFKGIKKNLLQSGKSGGSWVEELPTVLWSLRSTPNQATGEEPLSLVYGTEAVLPAELGLPTYKQAGFNEERNDQRLLEALKFTDELKDQALYKILKYKQLLAHTYNRRVKNRQFLVGDLVLRLFSVSHPKEQRKLSKKWKGPYRIKRILGPGTYELEDLDGKPIERTWHASKLCKYYM</sequence>
<evidence type="ECO:0000313" key="2">
    <source>
        <dbReference type="Proteomes" id="UP001454036"/>
    </source>
</evidence>
<dbReference type="GO" id="GO:0003676">
    <property type="term" value="F:nucleic acid binding"/>
    <property type="evidence" value="ECO:0007669"/>
    <property type="project" value="InterPro"/>
</dbReference>
<dbReference type="Proteomes" id="UP001454036">
    <property type="component" value="Unassembled WGS sequence"/>
</dbReference>
<protein>
    <submittedName>
        <fullName evidence="1">Uncharacterized protein</fullName>
    </submittedName>
</protein>
<comment type="caution">
    <text evidence="1">The sequence shown here is derived from an EMBL/GenBank/DDBJ whole genome shotgun (WGS) entry which is preliminary data.</text>
</comment>
<accession>A0AAV3RMT6</accession>
<dbReference type="InterPro" id="IPR036397">
    <property type="entry name" value="RNaseH_sf"/>
</dbReference>
<evidence type="ECO:0000313" key="1">
    <source>
        <dbReference type="EMBL" id="GAA0176480.1"/>
    </source>
</evidence>
<gene>
    <name evidence="1" type="ORF">LIER_29462</name>
</gene>
<organism evidence="1 2">
    <name type="scientific">Lithospermum erythrorhizon</name>
    <name type="common">Purple gromwell</name>
    <name type="synonym">Lithospermum officinale var. erythrorhizon</name>
    <dbReference type="NCBI Taxonomy" id="34254"/>
    <lineage>
        <taxon>Eukaryota</taxon>
        <taxon>Viridiplantae</taxon>
        <taxon>Streptophyta</taxon>
        <taxon>Embryophyta</taxon>
        <taxon>Tracheophyta</taxon>
        <taxon>Spermatophyta</taxon>
        <taxon>Magnoliopsida</taxon>
        <taxon>eudicotyledons</taxon>
        <taxon>Gunneridae</taxon>
        <taxon>Pentapetalae</taxon>
        <taxon>asterids</taxon>
        <taxon>lamiids</taxon>
        <taxon>Boraginales</taxon>
        <taxon>Boraginaceae</taxon>
        <taxon>Boraginoideae</taxon>
        <taxon>Lithospermeae</taxon>
        <taxon>Lithospermum</taxon>
    </lineage>
</organism>
<keyword evidence="2" id="KW-1185">Reference proteome</keyword>